<keyword evidence="2" id="KW-1185">Reference proteome</keyword>
<proteinExistence type="predicted"/>
<dbReference type="AlphaFoldDB" id="A0A1W1HEF0"/>
<accession>A0A1W1HEF0</accession>
<gene>
    <name evidence="1" type="ORF">MTBBW1_2500008</name>
</gene>
<evidence type="ECO:0000313" key="1">
    <source>
        <dbReference type="EMBL" id="SLM30859.1"/>
    </source>
</evidence>
<name>A0A1W1HEF0_9BACT</name>
<dbReference type="STRING" id="1246637.MTBBW1_2500008"/>
<dbReference type="OrthoDB" id="1202793at2"/>
<dbReference type="EMBL" id="FWEV01000169">
    <property type="protein sequence ID" value="SLM30859.1"/>
    <property type="molecule type" value="Genomic_DNA"/>
</dbReference>
<reference evidence="1 2" key="1">
    <citation type="submission" date="2017-03" db="EMBL/GenBank/DDBJ databases">
        <authorList>
            <person name="Afonso C.L."/>
            <person name="Miller P.J."/>
            <person name="Scott M.A."/>
            <person name="Spackman E."/>
            <person name="Goraichik I."/>
            <person name="Dimitrov K.M."/>
            <person name="Suarez D.L."/>
            <person name="Swayne D.E."/>
        </authorList>
    </citation>
    <scope>NUCLEOTIDE SEQUENCE [LARGE SCALE GENOMIC DNA]</scope>
    <source>
        <strain evidence="1">PRJEB14757</strain>
    </source>
</reference>
<sequence length="66" mass="7297">MRAPEERPVVKLTGSDGNAFAVMGKIKQALQRAGADKEYVNQYISEAMSGDYNNLLVVSMEYAEIQ</sequence>
<protein>
    <submittedName>
        <fullName evidence="1">Uncharacterized protein</fullName>
    </submittedName>
</protein>
<evidence type="ECO:0000313" key="2">
    <source>
        <dbReference type="Proteomes" id="UP000191931"/>
    </source>
</evidence>
<organism evidence="1 2">
    <name type="scientific">Desulfamplus magnetovallimortis</name>
    <dbReference type="NCBI Taxonomy" id="1246637"/>
    <lineage>
        <taxon>Bacteria</taxon>
        <taxon>Pseudomonadati</taxon>
        <taxon>Thermodesulfobacteriota</taxon>
        <taxon>Desulfobacteria</taxon>
        <taxon>Desulfobacterales</taxon>
        <taxon>Desulfobacteraceae</taxon>
        <taxon>Desulfamplus</taxon>
    </lineage>
</organism>
<dbReference type="RefSeq" id="WP_080809416.1">
    <property type="nucleotide sequence ID" value="NZ_LT828567.1"/>
</dbReference>
<dbReference type="Proteomes" id="UP000191931">
    <property type="component" value="Unassembled WGS sequence"/>
</dbReference>